<gene>
    <name evidence="1" type="ORF">LIER_05964</name>
</gene>
<dbReference type="Proteomes" id="UP001454036">
    <property type="component" value="Unassembled WGS sequence"/>
</dbReference>
<name>A0AAV3P2T1_LITER</name>
<sequence>MCIQGIHWDLQYILQGILLKTFEQLSTRAHYMELTIVTNKGKGTCTSTTILYKAKIKDVEFEEPYNLYKAKVEDVEFEEPYKEDVHSIISKSTKFSFKTKRTQGDTNFGRRSRPTLKEMEAKEYPFFDSDTPVILEELLKEKLTEFPESKRPEEANRSSKPNFCKYHPVLGHSTEKCFTFKEKVVSLARQ</sequence>
<evidence type="ECO:0000313" key="1">
    <source>
        <dbReference type="EMBL" id="GAA0145884.1"/>
    </source>
</evidence>
<dbReference type="PANTHER" id="PTHR33437:SF2">
    <property type="entry name" value="OS06G0361200 PROTEIN"/>
    <property type="match status" value="1"/>
</dbReference>
<keyword evidence="2" id="KW-1185">Reference proteome</keyword>
<evidence type="ECO:0008006" key="3">
    <source>
        <dbReference type="Google" id="ProtNLM"/>
    </source>
</evidence>
<organism evidence="1 2">
    <name type="scientific">Lithospermum erythrorhizon</name>
    <name type="common">Purple gromwell</name>
    <name type="synonym">Lithospermum officinale var. erythrorhizon</name>
    <dbReference type="NCBI Taxonomy" id="34254"/>
    <lineage>
        <taxon>Eukaryota</taxon>
        <taxon>Viridiplantae</taxon>
        <taxon>Streptophyta</taxon>
        <taxon>Embryophyta</taxon>
        <taxon>Tracheophyta</taxon>
        <taxon>Spermatophyta</taxon>
        <taxon>Magnoliopsida</taxon>
        <taxon>eudicotyledons</taxon>
        <taxon>Gunneridae</taxon>
        <taxon>Pentapetalae</taxon>
        <taxon>asterids</taxon>
        <taxon>lamiids</taxon>
        <taxon>Boraginales</taxon>
        <taxon>Boraginaceae</taxon>
        <taxon>Boraginoideae</taxon>
        <taxon>Lithospermeae</taxon>
        <taxon>Lithospermum</taxon>
    </lineage>
</organism>
<dbReference type="AlphaFoldDB" id="A0AAV3P2T1"/>
<dbReference type="PANTHER" id="PTHR33437">
    <property type="entry name" value="OS06G0361200 PROTEIN"/>
    <property type="match status" value="1"/>
</dbReference>
<reference evidence="1 2" key="1">
    <citation type="submission" date="2024-01" db="EMBL/GenBank/DDBJ databases">
        <title>The complete chloroplast genome sequence of Lithospermum erythrorhizon: insights into the phylogenetic relationship among Boraginaceae species and the maternal lineages of purple gromwells.</title>
        <authorList>
            <person name="Okada T."/>
            <person name="Watanabe K."/>
        </authorList>
    </citation>
    <scope>NUCLEOTIDE SEQUENCE [LARGE SCALE GENOMIC DNA]</scope>
</reference>
<comment type="caution">
    <text evidence="1">The sequence shown here is derived from an EMBL/GenBank/DDBJ whole genome shotgun (WGS) entry which is preliminary data.</text>
</comment>
<protein>
    <recommendedName>
        <fullName evidence="3">Retrotransposon gag protein</fullName>
    </recommendedName>
</protein>
<proteinExistence type="predicted"/>
<dbReference type="EMBL" id="BAABME010000844">
    <property type="protein sequence ID" value="GAA0145884.1"/>
    <property type="molecule type" value="Genomic_DNA"/>
</dbReference>
<accession>A0AAV3P2T1</accession>
<evidence type="ECO:0000313" key="2">
    <source>
        <dbReference type="Proteomes" id="UP001454036"/>
    </source>
</evidence>